<dbReference type="RefSeq" id="WP_271220500.1">
    <property type="nucleotide sequence ID" value="NZ_BAAAVD010000001.1"/>
</dbReference>
<gene>
    <name evidence="2" type="ORF">GCM10017600_55740</name>
</gene>
<dbReference type="Proteomes" id="UP001143474">
    <property type="component" value="Unassembled WGS sequence"/>
</dbReference>
<dbReference type="InterPro" id="IPR016064">
    <property type="entry name" value="NAD/diacylglycerol_kinase_sf"/>
</dbReference>
<dbReference type="InterPro" id="IPR017438">
    <property type="entry name" value="ATP-NAD_kinase_N"/>
</dbReference>
<evidence type="ECO:0000313" key="3">
    <source>
        <dbReference type="Proteomes" id="UP001143474"/>
    </source>
</evidence>
<dbReference type="GO" id="GO:0005524">
    <property type="term" value="F:ATP binding"/>
    <property type="evidence" value="ECO:0007669"/>
    <property type="project" value="InterPro"/>
</dbReference>
<dbReference type="GO" id="GO:0005829">
    <property type="term" value="C:cytosol"/>
    <property type="evidence" value="ECO:0007669"/>
    <property type="project" value="TreeGrafter"/>
</dbReference>
<dbReference type="EMBL" id="BSEV01000014">
    <property type="protein sequence ID" value="GLK12166.1"/>
    <property type="molecule type" value="Genomic_DNA"/>
</dbReference>
<dbReference type="InterPro" id="IPR005218">
    <property type="entry name" value="Diacylglycerol/lipid_kinase"/>
</dbReference>
<dbReference type="InterPro" id="IPR004363">
    <property type="entry name" value="Methylgl_synth"/>
</dbReference>
<dbReference type="InterPro" id="IPR001206">
    <property type="entry name" value="Diacylglycerol_kinase_cat_dom"/>
</dbReference>
<dbReference type="GO" id="GO:0016301">
    <property type="term" value="F:kinase activity"/>
    <property type="evidence" value="ECO:0007669"/>
    <property type="project" value="InterPro"/>
</dbReference>
<evidence type="ECO:0000313" key="2">
    <source>
        <dbReference type="EMBL" id="GLK12166.1"/>
    </source>
</evidence>
<dbReference type="Gene3D" id="3.40.50.10330">
    <property type="entry name" value="Probable inorganic polyphosphate/atp-NAD kinase, domain 1"/>
    <property type="match status" value="1"/>
</dbReference>
<comment type="caution">
    <text evidence="2">The sequence shown here is derived from an EMBL/GenBank/DDBJ whole genome shotgun (WGS) entry which is preliminary data.</text>
</comment>
<protein>
    <recommendedName>
        <fullName evidence="1">DAGKc domain-containing protein</fullName>
    </recommendedName>
</protein>
<dbReference type="NCBIfam" id="TIGR00147">
    <property type="entry name" value="YegS/Rv2252/BmrU family lipid kinase"/>
    <property type="match status" value="1"/>
</dbReference>
<dbReference type="PANTHER" id="PTHR30492">
    <property type="entry name" value="METHYLGLYOXAL SYNTHASE"/>
    <property type="match status" value="1"/>
</dbReference>
<dbReference type="AlphaFoldDB" id="A0A9W6I518"/>
<evidence type="ECO:0000259" key="1">
    <source>
        <dbReference type="PROSITE" id="PS50146"/>
    </source>
</evidence>
<proteinExistence type="predicted"/>
<dbReference type="Gene3D" id="2.60.200.40">
    <property type="match status" value="1"/>
</dbReference>
<accession>A0A9W6I518</accession>
<organism evidence="2 3">
    <name type="scientific">Streptosporangium carneum</name>
    <dbReference type="NCBI Taxonomy" id="47481"/>
    <lineage>
        <taxon>Bacteria</taxon>
        <taxon>Bacillati</taxon>
        <taxon>Actinomycetota</taxon>
        <taxon>Actinomycetes</taxon>
        <taxon>Streptosporangiales</taxon>
        <taxon>Streptosporangiaceae</taxon>
        <taxon>Streptosporangium</taxon>
    </lineage>
</organism>
<dbReference type="GO" id="GO:0019242">
    <property type="term" value="P:methylglyoxal biosynthetic process"/>
    <property type="evidence" value="ECO:0007669"/>
    <property type="project" value="InterPro"/>
</dbReference>
<keyword evidence="3" id="KW-1185">Reference proteome</keyword>
<reference evidence="2" key="2">
    <citation type="submission" date="2023-01" db="EMBL/GenBank/DDBJ databases">
        <authorList>
            <person name="Sun Q."/>
            <person name="Evtushenko L."/>
        </authorList>
    </citation>
    <scope>NUCLEOTIDE SEQUENCE</scope>
    <source>
        <strain evidence="2">VKM Ac-2007</strain>
    </source>
</reference>
<dbReference type="InterPro" id="IPR045540">
    <property type="entry name" value="YegS/DAGK_C"/>
</dbReference>
<dbReference type="PROSITE" id="PS50146">
    <property type="entry name" value="DAGK"/>
    <property type="match status" value="1"/>
</dbReference>
<dbReference type="SUPFAM" id="SSF111331">
    <property type="entry name" value="NAD kinase/diacylglycerol kinase-like"/>
    <property type="match status" value="1"/>
</dbReference>
<name>A0A9W6I518_9ACTN</name>
<feature type="domain" description="DAGKc" evidence="1">
    <location>
        <begin position="51"/>
        <end position="134"/>
    </location>
</feature>
<dbReference type="Pfam" id="PF19279">
    <property type="entry name" value="YegS_C"/>
    <property type="match status" value="1"/>
</dbReference>
<dbReference type="PANTHER" id="PTHR30492:SF0">
    <property type="entry name" value="METHYLGLYOXAL SYNTHASE"/>
    <property type="match status" value="1"/>
</dbReference>
<reference evidence="2" key="1">
    <citation type="journal article" date="2014" name="Int. J. Syst. Evol. Microbiol.">
        <title>Complete genome sequence of Corynebacterium casei LMG S-19264T (=DSM 44701T), isolated from a smear-ripened cheese.</title>
        <authorList>
            <consortium name="US DOE Joint Genome Institute (JGI-PGF)"/>
            <person name="Walter F."/>
            <person name="Albersmeier A."/>
            <person name="Kalinowski J."/>
            <person name="Ruckert C."/>
        </authorList>
    </citation>
    <scope>NUCLEOTIDE SEQUENCE</scope>
    <source>
        <strain evidence="2">VKM Ac-2007</strain>
    </source>
</reference>
<sequence length="318" mass="34254">MLRQRQAAGTVAVIAHQRKSLGGGLDELRRLLADEGVDKLLWYEVPKSKKAPKRARRALKEGAELVLVWGGDGMVQRCVDALAGSDVPMGIIPAGTANLFARNLGVPEDLPEAVRIAFHGESRKLDLGKVNGEHFAVMAGVGFDAEMIKDADRGLKDRLGRAAYVWTGLRHVRGELVRMEVKLDGVTWFEGEASCLLLGNVGTITGGIEAFDDARPDDGWLEIGVTTAKGPIQWARVLGRMSAGRSDESPFVRMTRARKVAVKLGAPMTYELDGGAKDTVTELKAKVVPGGITVRVPFPQTSAEVLLTSEERPAVEPA</sequence>
<dbReference type="GO" id="GO:0008654">
    <property type="term" value="P:phospholipid biosynthetic process"/>
    <property type="evidence" value="ECO:0007669"/>
    <property type="project" value="InterPro"/>
</dbReference>
<dbReference type="GO" id="GO:0008929">
    <property type="term" value="F:methylglyoxal synthase activity"/>
    <property type="evidence" value="ECO:0007669"/>
    <property type="project" value="InterPro"/>
</dbReference>
<dbReference type="Pfam" id="PF00781">
    <property type="entry name" value="DAGK_cat"/>
    <property type="match status" value="1"/>
</dbReference>